<name>A0A914WN95_9BILA</name>
<proteinExistence type="predicted"/>
<accession>A0A914WN95</accession>
<sequence>MKKFLVRIAETCEEGCADRHVRHKGHVSLRTAYASSGQATFKHPSSKYVLTMEVAFDNVYSADDVMEIVQTQQLMRAVRIEATDNIHSFLVDTAPETLEETLSLVNRFEI</sequence>
<reference evidence="2" key="1">
    <citation type="submission" date="2022-11" db="UniProtKB">
        <authorList>
            <consortium name="WormBaseParasite"/>
        </authorList>
    </citation>
    <scope>IDENTIFICATION</scope>
</reference>
<evidence type="ECO:0000313" key="1">
    <source>
        <dbReference type="Proteomes" id="UP000887566"/>
    </source>
</evidence>
<evidence type="ECO:0000313" key="2">
    <source>
        <dbReference type="WBParaSite" id="PSAMB.scaffold4800size13500.g25267.t1"/>
    </source>
</evidence>
<protein>
    <submittedName>
        <fullName evidence="2">Uncharacterized protein</fullName>
    </submittedName>
</protein>
<dbReference type="Proteomes" id="UP000887566">
    <property type="component" value="Unplaced"/>
</dbReference>
<organism evidence="1 2">
    <name type="scientific">Plectus sambesii</name>
    <dbReference type="NCBI Taxonomy" id="2011161"/>
    <lineage>
        <taxon>Eukaryota</taxon>
        <taxon>Metazoa</taxon>
        <taxon>Ecdysozoa</taxon>
        <taxon>Nematoda</taxon>
        <taxon>Chromadorea</taxon>
        <taxon>Plectida</taxon>
        <taxon>Plectina</taxon>
        <taxon>Plectoidea</taxon>
        <taxon>Plectidae</taxon>
        <taxon>Plectus</taxon>
    </lineage>
</organism>
<dbReference type="AlphaFoldDB" id="A0A914WN95"/>
<dbReference type="WBParaSite" id="PSAMB.scaffold4800size13500.g25267.t1">
    <property type="protein sequence ID" value="PSAMB.scaffold4800size13500.g25267.t1"/>
    <property type="gene ID" value="PSAMB.scaffold4800size13500.g25267"/>
</dbReference>
<keyword evidence="1" id="KW-1185">Reference proteome</keyword>